<evidence type="ECO:0000256" key="1">
    <source>
        <dbReference type="SAM" id="Phobius"/>
    </source>
</evidence>
<keyword evidence="1" id="KW-0472">Membrane</keyword>
<dbReference type="EMBL" id="CAKLCM010000001">
    <property type="protein sequence ID" value="CAH0524547.1"/>
    <property type="molecule type" value="Genomic_DNA"/>
</dbReference>
<dbReference type="PANTHER" id="PTHR40278:SF1">
    <property type="entry name" value="DNA UTILIZATION PROTEIN HOFN"/>
    <property type="match status" value="1"/>
</dbReference>
<gene>
    <name evidence="2" type="ORF">VHP8226_00385</name>
</gene>
<dbReference type="InterPro" id="IPR007813">
    <property type="entry name" value="PilN"/>
</dbReference>
<proteinExistence type="predicted"/>
<evidence type="ECO:0000313" key="3">
    <source>
        <dbReference type="Proteomes" id="UP000838160"/>
    </source>
</evidence>
<evidence type="ECO:0000313" key="2">
    <source>
        <dbReference type="EMBL" id="CAH0524547.1"/>
    </source>
</evidence>
<keyword evidence="3" id="KW-1185">Reference proteome</keyword>
<name>A0ABM8ZE82_9VIBR</name>
<keyword evidence="1" id="KW-0812">Transmembrane</keyword>
<comment type="caution">
    <text evidence="2">The sequence shown here is derived from an EMBL/GenBank/DDBJ whole genome shotgun (WGS) entry which is preliminary data.</text>
</comment>
<reference evidence="2" key="1">
    <citation type="submission" date="2021-12" db="EMBL/GenBank/DDBJ databases">
        <authorList>
            <person name="Rodrigo-Torres L."/>
            <person name="Arahal R. D."/>
            <person name="Lucena T."/>
        </authorList>
    </citation>
    <scope>NUCLEOTIDE SEQUENCE</scope>
    <source>
        <strain evidence="2">CECT 8226</strain>
    </source>
</reference>
<protein>
    <recommendedName>
        <fullName evidence="4">Pilus assembly protein PilN</fullName>
    </recommendedName>
</protein>
<sequence length="196" mass="22698">MDKVNLLPWRQEWRQKQRRRFIQISSLALVFLSALFALLGFRWQSAINELHQNNAQLELVVTNIYQQGEEAKERQNQIEQLQHQIERQQLNNTRSLALLLALSPLVQFVPHRIRINTVSFESSRILLEGQTDHAQHIQALQGALTTSACFVDVELYSIKQLNDGSGGEQFKISYQVATAMLDVCMEEWLSDEVRHD</sequence>
<dbReference type="Proteomes" id="UP000838160">
    <property type="component" value="Unassembled WGS sequence"/>
</dbReference>
<dbReference type="PANTHER" id="PTHR40278">
    <property type="entry name" value="DNA UTILIZATION PROTEIN HOFN"/>
    <property type="match status" value="1"/>
</dbReference>
<evidence type="ECO:0008006" key="4">
    <source>
        <dbReference type="Google" id="ProtNLM"/>
    </source>
</evidence>
<keyword evidence="1" id="KW-1133">Transmembrane helix</keyword>
<organism evidence="2 3">
    <name type="scientific">Vibrio hippocampi</name>
    <dbReference type="NCBI Taxonomy" id="654686"/>
    <lineage>
        <taxon>Bacteria</taxon>
        <taxon>Pseudomonadati</taxon>
        <taxon>Pseudomonadota</taxon>
        <taxon>Gammaproteobacteria</taxon>
        <taxon>Vibrionales</taxon>
        <taxon>Vibrionaceae</taxon>
        <taxon>Vibrio</taxon>
    </lineage>
</organism>
<feature type="transmembrane region" description="Helical" evidence="1">
    <location>
        <begin position="21"/>
        <end position="43"/>
    </location>
</feature>
<accession>A0ABM8ZE82</accession>
<dbReference type="RefSeq" id="WP_237483446.1">
    <property type="nucleotide sequence ID" value="NZ_CAKLCM010000001.1"/>
</dbReference>
<dbReference type="Pfam" id="PF05137">
    <property type="entry name" value="PilN"/>
    <property type="match status" value="1"/>
</dbReference>
<dbReference type="InterPro" id="IPR052534">
    <property type="entry name" value="Extracell_DNA_Util/SecSys_Comp"/>
</dbReference>